<name>A0ABV8NTH6_9SPHI</name>
<accession>A0ABV8NTH6</accession>
<dbReference type="PANTHER" id="PTHR43863:SF2">
    <property type="entry name" value="MALTASE-GLUCOAMYLASE"/>
    <property type="match status" value="1"/>
</dbReference>
<feature type="domain" description="DUF5110" evidence="3">
    <location>
        <begin position="189"/>
        <end position="253"/>
    </location>
</feature>
<dbReference type="InterPro" id="IPR048395">
    <property type="entry name" value="Glyco_hydro_31_C"/>
</dbReference>
<dbReference type="InterPro" id="IPR013780">
    <property type="entry name" value="Glyco_hydro_b"/>
</dbReference>
<dbReference type="InterPro" id="IPR051816">
    <property type="entry name" value="Glycosyl_Hydrolase_31"/>
</dbReference>
<reference evidence="6" key="1">
    <citation type="journal article" date="2019" name="Int. J. Syst. Evol. Microbiol.">
        <title>The Global Catalogue of Microorganisms (GCM) 10K type strain sequencing project: providing services to taxonomists for standard genome sequencing and annotation.</title>
        <authorList>
            <consortium name="The Broad Institute Genomics Platform"/>
            <consortium name="The Broad Institute Genome Sequencing Center for Infectious Disease"/>
            <person name="Wu L."/>
            <person name="Ma J."/>
        </authorList>
    </citation>
    <scope>NUCLEOTIDE SEQUENCE [LARGE SCALE GENOMIC DNA]</scope>
    <source>
        <strain evidence="6">CCM 8689</strain>
    </source>
</reference>
<feature type="domain" description="Glycoside hydrolase family 31 TIM barrel" evidence="2">
    <location>
        <begin position="1"/>
        <end position="43"/>
    </location>
</feature>
<evidence type="ECO:0000313" key="5">
    <source>
        <dbReference type="EMBL" id="MFC4198792.1"/>
    </source>
</evidence>
<evidence type="ECO:0000259" key="3">
    <source>
        <dbReference type="Pfam" id="PF17137"/>
    </source>
</evidence>
<dbReference type="EMBL" id="JBHSBY010000143">
    <property type="protein sequence ID" value="MFC4198792.1"/>
    <property type="molecule type" value="Genomic_DNA"/>
</dbReference>
<keyword evidence="1" id="KW-0378">Hydrolase</keyword>
<organism evidence="5 6">
    <name type="scientific">Pedobacter jamesrossensis</name>
    <dbReference type="NCBI Taxonomy" id="1908238"/>
    <lineage>
        <taxon>Bacteria</taxon>
        <taxon>Pseudomonadati</taxon>
        <taxon>Bacteroidota</taxon>
        <taxon>Sphingobacteriia</taxon>
        <taxon>Sphingobacteriales</taxon>
        <taxon>Sphingobacteriaceae</taxon>
        <taxon>Pedobacter</taxon>
    </lineage>
</organism>
<protein>
    <submittedName>
        <fullName evidence="5">DUF5110 domain-containing protein</fullName>
    </submittedName>
</protein>
<comment type="caution">
    <text evidence="5">The sequence shown here is derived from an EMBL/GenBank/DDBJ whole genome shotgun (WGS) entry which is preliminary data.</text>
</comment>
<dbReference type="InterPro" id="IPR033403">
    <property type="entry name" value="DUF5110"/>
</dbReference>
<dbReference type="Pfam" id="PF01055">
    <property type="entry name" value="Glyco_hydro_31_2nd"/>
    <property type="match status" value="1"/>
</dbReference>
<dbReference type="PANTHER" id="PTHR43863">
    <property type="entry name" value="HYDROLASE, PUTATIVE (AFU_ORTHOLOGUE AFUA_1G03140)-RELATED"/>
    <property type="match status" value="1"/>
</dbReference>
<evidence type="ECO:0000259" key="2">
    <source>
        <dbReference type="Pfam" id="PF01055"/>
    </source>
</evidence>
<evidence type="ECO:0000259" key="4">
    <source>
        <dbReference type="Pfam" id="PF21365"/>
    </source>
</evidence>
<dbReference type="Pfam" id="PF21365">
    <property type="entry name" value="Glyco_hydro_31_3rd"/>
    <property type="match status" value="2"/>
</dbReference>
<dbReference type="InterPro" id="IPR000322">
    <property type="entry name" value="Glyco_hydro_31_TIM"/>
</dbReference>
<gene>
    <name evidence="5" type="ORF">ACFOUY_18950</name>
</gene>
<feature type="domain" description="Glycosyl hydrolase family 31 C-terminal" evidence="4">
    <location>
        <begin position="53"/>
        <end position="91"/>
    </location>
</feature>
<comment type="similarity">
    <text evidence="1">Belongs to the glycosyl hydrolase 31 family.</text>
</comment>
<proteinExistence type="inferred from homology"/>
<sequence>MMRSHGTDIPREIYQFGKKGEPVYDAIESAINLRYSLLPYIYANANAVSQEQSTFMRALMMDFADDEKVLNINNEYMFGRSILVAPVINAQYTPEIPIKVNEETGWNKSDSLHKSLAVNVDFNQPKSKKVYLPKGAQWYDFWTNEKYQGGQEITKTTNLATIPLYIKAGTILPIGPNVQYATEKKWDFLEIRIYDGADGKFTLYEDENDNYNYENGAFSNIKFDWNSKKNTLNISSRQGNFSGMLENRKFKIIKIQANQEIKTASGKSFEKVITYSGKNISIKL</sequence>
<feature type="domain" description="Glycosyl hydrolase family 31 C-terminal" evidence="4">
    <location>
        <begin position="125"/>
        <end position="172"/>
    </location>
</feature>
<dbReference type="RefSeq" id="WP_378962838.1">
    <property type="nucleotide sequence ID" value="NZ_JBHRXC010000001.1"/>
</dbReference>
<dbReference type="Proteomes" id="UP001595792">
    <property type="component" value="Unassembled WGS sequence"/>
</dbReference>
<keyword evidence="6" id="KW-1185">Reference proteome</keyword>
<evidence type="ECO:0000256" key="1">
    <source>
        <dbReference type="RuleBase" id="RU361185"/>
    </source>
</evidence>
<dbReference type="Gene3D" id="3.20.20.80">
    <property type="entry name" value="Glycosidases"/>
    <property type="match status" value="1"/>
</dbReference>
<evidence type="ECO:0000313" key="6">
    <source>
        <dbReference type="Proteomes" id="UP001595792"/>
    </source>
</evidence>
<dbReference type="Gene3D" id="2.60.40.1180">
    <property type="entry name" value="Golgi alpha-mannosidase II"/>
    <property type="match status" value="2"/>
</dbReference>
<dbReference type="Pfam" id="PF17137">
    <property type="entry name" value="DUF5110"/>
    <property type="match status" value="1"/>
</dbReference>
<dbReference type="SUPFAM" id="SSF51011">
    <property type="entry name" value="Glycosyl hydrolase domain"/>
    <property type="match status" value="1"/>
</dbReference>
<keyword evidence="1" id="KW-0326">Glycosidase</keyword>